<evidence type="ECO:0000259" key="8">
    <source>
        <dbReference type="PROSITE" id="PS51332"/>
    </source>
</evidence>
<dbReference type="InterPro" id="IPR034466">
    <property type="entry name" value="Methyltransferase_Class_B"/>
</dbReference>
<comment type="cofactor">
    <cofactor evidence="1">
        <name>[4Fe-4S] cluster</name>
        <dbReference type="ChEBI" id="CHEBI:49883"/>
    </cofactor>
</comment>
<evidence type="ECO:0000256" key="6">
    <source>
        <dbReference type="ARBA" id="ARBA00023004"/>
    </source>
</evidence>
<dbReference type="SUPFAM" id="SSF102114">
    <property type="entry name" value="Radical SAM enzymes"/>
    <property type="match status" value="1"/>
</dbReference>
<accession>A0ABS1EPH1</accession>
<evidence type="ECO:0000313" key="10">
    <source>
        <dbReference type="Proteomes" id="UP000596739"/>
    </source>
</evidence>
<dbReference type="SUPFAM" id="SSF52242">
    <property type="entry name" value="Cobalamin (vitamin B12)-binding domain"/>
    <property type="match status" value="1"/>
</dbReference>
<keyword evidence="2" id="KW-0489">Methyltransferase</keyword>
<dbReference type="Pfam" id="PF02310">
    <property type="entry name" value="B12-binding"/>
    <property type="match status" value="1"/>
</dbReference>
<evidence type="ECO:0000256" key="3">
    <source>
        <dbReference type="ARBA" id="ARBA00022679"/>
    </source>
</evidence>
<dbReference type="InterPro" id="IPR006158">
    <property type="entry name" value="Cobalamin-bd"/>
</dbReference>
<dbReference type="Gene3D" id="3.40.50.280">
    <property type="entry name" value="Cobalamin-binding domain"/>
    <property type="match status" value="1"/>
</dbReference>
<dbReference type="CDD" id="cd02068">
    <property type="entry name" value="radical_SAM_B12_BD"/>
    <property type="match status" value="1"/>
</dbReference>
<dbReference type="SFLD" id="SFLDG01123">
    <property type="entry name" value="methyltransferase_(Class_B)"/>
    <property type="match status" value="1"/>
</dbReference>
<dbReference type="PANTHER" id="PTHR43409:SF7">
    <property type="entry name" value="BLL1977 PROTEIN"/>
    <property type="match status" value="1"/>
</dbReference>
<organism evidence="9 10">
    <name type="scientific">Clostridium yunnanense</name>
    <dbReference type="NCBI Taxonomy" id="2800325"/>
    <lineage>
        <taxon>Bacteria</taxon>
        <taxon>Bacillati</taxon>
        <taxon>Bacillota</taxon>
        <taxon>Clostridia</taxon>
        <taxon>Eubacteriales</taxon>
        <taxon>Clostridiaceae</taxon>
        <taxon>Clostridium</taxon>
    </lineage>
</organism>
<dbReference type="SFLD" id="SFLDG01082">
    <property type="entry name" value="B12-binding_domain_containing"/>
    <property type="match status" value="1"/>
</dbReference>
<dbReference type="InterPro" id="IPR006638">
    <property type="entry name" value="Elp3/MiaA/NifB-like_rSAM"/>
</dbReference>
<dbReference type="SMART" id="SM00729">
    <property type="entry name" value="Elp3"/>
    <property type="match status" value="1"/>
</dbReference>
<dbReference type="SFLD" id="SFLDS00029">
    <property type="entry name" value="Radical_SAM"/>
    <property type="match status" value="1"/>
</dbReference>
<feature type="domain" description="B12-binding" evidence="8">
    <location>
        <begin position="1"/>
        <end position="113"/>
    </location>
</feature>
<keyword evidence="10" id="KW-1185">Reference proteome</keyword>
<keyword evidence="6" id="KW-0408">Iron</keyword>
<evidence type="ECO:0000256" key="7">
    <source>
        <dbReference type="ARBA" id="ARBA00023014"/>
    </source>
</evidence>
<evidence type="ECO:0000256" key="5">
    <source>
        <dbReference type="ARBA" id="ARBA00022723"/>
    </source>
</evidence>
<evidence type="ECO:0000256" key="4">
    <source>
        <dbReference type="ARBA" id="ARBA00022691"/>
    </source>
</evidence>
<protein>
    <submittedName>
        <fullName evidence="9">Cobalamin-dependent protein</fullName>
    </submittedName>
</protein>
<keyword evidence="3" id="KW-0808">Transferase</keyword>
<dbReference type="InterPro" id="IPR058240">
    <property type="entry name" value="rSAM_sf"/>
</dbReference>
<dbReference type="EMBL" id="JAENHN010000037">
    <property type="protein sequence ID" value="MBK1811296.1"/>
    <property type="molecule type" value="Genomic_DNA"/>
</dbReference>
<proteinExistence type="predicted"/>
<dbReference type="InterPro" id="IPR007197">
    <property type="entry name" value="rSAM"/>
</dbReference>
<dbReference type="PANTHER" id="PTHR43409">
    <property type="entry name" value="ANAEROBIC MAGNESIUM-PROTOPORPHYRIN IX MONOMETHYL ESTER CYCLASE-RELATED"/>
    <property type="match status" value="1"/>
</dbReference>
<dbReference type="Pfam" id="PF04055">
    <property type="entry name" value="Radical_SAM"/>
    <property type="match status" value="1"/>
</dbReference>
<dbReference type="Proteomes" id="UP000596739">
    <property type="component" value="Unassembled WGS sequence"/>
</dbReference>
<gene>
    <name evidence="9" type="ORF">JHL18_11730</name>
</gene>
<dbReference type="InterPro" id="IPR013785">
    <property type="entry name" value="Aldolase_TIM"/>
</dbReference>
<dbReference type="Gene3D" id="3.20.20.70">
    <property type="entry name" value="Aldolase class I"/>
    <property type="match status" value="1"/>
</dbReference>
<name>A0ABS1EPH1_9CLOT</name>
<evidence type="ECO:0000313" key="9">
    <source>
        <dbReference type="EMBL" id="MBK1811296.1"/>
    </source>
</evidence>
<evidence type="ECO:0000256" key="1">
    <source>
        <dbReference type="ARBA" id="ARBA00001966"/>
    </source>
</evidence>
<keyword evidence="7" id="KW-0411">Iron-sulfur</keyword>
<comment type="caution">
    <text evidence="9">The sequence shown here is derived from an EMBL/GenBank/DDBJ whole genome shotgun (WGS) entry which is preliminary data.</text>
</comment>
<dbReference type="InterPro" id="IPR051198">
    <property type="entry name" value="BchE-like"/>
</dbReference>
<keyword evidence="4" id="KW-0949">S-adenosyl-L-methionine</keyword>
<sequence length="516" mass="59891">MGIQSISAQLNAKGISTSVYYYRAYDVEELEPDENVKIIGFSTFSTNYEFINEVIRHLKQRRKDIIAVVGGHFVSNNLDIFTLMPEIDYVVNGEGEVTSVDLYSRLLGYTQVDLSLIEGIAYRSGEKIVWNVNRKSICDLDNLKWPDRTLLKGGECQEAMIESARGCTGSCSFCSARRTKWRAKSVKNVADEMEHIIKKYNVDTFSFTDSSFDNPYLNVSRIKEFCQEVISRKLNSKFMIYLKTQVYKIDDDQMWDMLIRSGLSTVLVGTETFNEQDIAIYRKSATVQENILCIKKLLDMDFQLILGFINFHPYSTYISLKENNDTLHSLNLSHKLYQLNFLQMYPKTEIYNKAVKDGLYIDKGNNIDEYTFADPIVDKLAKYLQRDVIQNKYIKPVMAAIKDIGRLEKFLYIMKRDATFRGDEIMLNIINKAIDDKKNMCLKLDPLIYTFIDSCIELFFNKADQSQIQKNTENFINQCYESNVIKNIEKFRLSLVKTCLNHDKHTTSKFLKIRQL</sequence>
<dbReference type="PROSITE" id="PS51332">
    <property type="entry name" value="B12_BINDING"/>
    <property type="match status" value="1"/>
</dbReference>
<reference evidence="10" key="1">
    <citation type="submission" date="2021-01" db="EMBL/GenBank/DDBJ databases">
        <title>Genome public.</title>
        <authorList>
            <person name="Liu C."/>
            <person name="Sun Q."/>
        </authorList>
    </citation>
    <scope>NUCLEOTIDE SEQUENCE [LARGE SCALE GENOMIC DNA]</scope>
    <source>
        <strain evidence="10">YIM B02505</strain>
    </source>
</reference>
<dbReference type="CDD" id="cd01335">
    <property type="entry name" value="Radical_SAM"/>
    <property type="match status" value="1"/>
</dbReference>
<keyword evidence="5" id="KW-0479">Metal-binding</keyword>
<dbReference type="InterPro" id="IPR036724">
    <property type="entry name" value="Cobalamin-bd_sf"/>
</dbReference>
<evidence type="ECO:0000256" key="2">
    <source>
        <dbReference type="ARBA" id="ARBA00022603"/>
    </source>
</evidence>
<dbReference type="RefSeq" id="WP_200269367.1">
    <property type="nucleotide sequence ID" value="NZ_JAENHN010000037.1"/>
</dbReference>